<feature type="domain" description="DUF2963" evidence="2">
    <location>
        <begin position="46"/>
        <end position="85"/>
    </location>
</feature>
<accession>R4S042</accession>
<dbReference type="HOGENOM" id="CLU_1991434_0_0_14"/>
<evidence type="ECO:0000259" key="2">
    <source>
        <dbReference type="Pfam" id="PF11178"/>
    </source>
</evidence>
<dbReference type="KEGG" id="nzs:SLY_0247"/>
<keyword evidence="4" id="KW-1185">Reference proteome</keyword>
<keyword evidence="1" id="KW-0472">Membrane</keyword>
<dbReference type="Proteomes" id="UP000013941">
    <property type="component" value="Chromosome"/>
</dbReference>
<feature type="transmembrane region" description="Helical" evidence="1">
    <location>
        <begin position="12"/>
        <end position="33"/>
    </location>
</feature>
<dbReference type="Pfam" id="PF11178">
    <property type="entry name" value="DUF2963"/>
    <property type="match status" value="2"/>
</dbReference>
<sequence length="125" mass="14414">MTKNNPSKLSRVLVVRALLMAASFIFILFLVSFSSKQATKPKYPSTTEYTPDGKRIKFTQYQKDGKTIDSITEYNPQTGYETKQTDYKSDGKTIFFITEYNPQTGNETKKTYYNLDGTIKEEINY</sequence>
<dbReference type="EMBL" id="CP002548">
    <property type="protein sequence ID" value="AGL90169.1"/>
    <property type="molecule type" value="Genomic_DNA"/>
</dbReference>
<gene>
    <name evidence="3" type="ORF">SLY_0247</name>
</gene>
<proteinExistence type="predicted"/>
<evidence type="ECO:0000256" key="1">
    <source>
        <dbReference type="SAM" id="Phobius"/>
    </source>
</evidence>
<evidence type="ECO:0000313" key="3">
    <source>
        <dbReference type="EMBL" id="AGL90169.1"/>
    </source>
</evidence>
<dbReference type="SUPFAM" id="SSF69304">
    <property type="entry name" value="Tricorn protease N-terminal domain"/>
    <property type="match status" value="1"/>
</dbReference>
<organism evidence="3 4">
    <name type="scientific">Strawberry lethal yellows phytoplasma (CPA) str. NZSb11</name>
    <dbReference type="NCBI Taxonomy" id="980422"/>
    <lineage>
        <taxon>Bacteria</taxon>
        <taxon>Bacillati</taxon>
        <taxon>Mycoplasmatota</taxon>
        <taxon>Mollicutes</taxon>
        <taxon>Acholeplasmatales</taxon>
        <taxon>Acholeplasmataceae</taxon>
        <taxon>Candidatus Phytoplasma</taxon>
        <taxon>16SrXII (Stolbur group)</taxon>
    </lineage>
</organism>
<dbReference type="InterPro" id="IPR021348">
    <property type="entry name" value="DUF2963"/>
</dbReference>
<evidence type="ECO:0000313" key="4">
    <source>
        <dbReference type="Proteomes" id="UP000013941"/>
    </source>
</evidence>
<name>R4S042_PHYAS</name>
<protein>
    <recommendedName>
        <fullName evidence="2">DUF2963 domain-containing protein</fullName>
    </recommendedName>
</protein>
<reference evidence="3 4" key="1">
    <citation type="journal article" date="2013" name="BMC Genomics">
        <title>Comparison of the complete genome sequence of two closely related isolates of 'Candidatus Phytoplasma australiense' reveals genome plasticity.</title>
        <authorList>
            <person name="Andersen M.T."/>
            <person name="Liefting L.W."/>
            <person name="Havukkala I."/>
            <person name="Beever R.E."/>
        </authorList>
    </citation>
    <scope>NUCLEOTIDE SEQUENCE [LARGE SCALE GENOMIC DNA]</scope>
    <source>
        <strain evidence="3 4">NZSb11</strain>
    </source>
</reference>
<keyword evidence="1" id="KW-1133">Transmembrane helix</keyword>
<feature type="domain" description="DUF2963" evidence="2">
    <location>
        <begin position="87"/>
        <end position="122"/>
    </location>
</feature>
<keyword evidence="1" id="KW-0812">Transmembrane</keyword>
<dbReference type="PATRIC" id="fig|980422.3.peg.232"/>
<dbReference type="RefSeq" id="WP_015637790.1">
    <property type="nucleotide sequence ID" value="NC_021236.1"/>
</dbReference>
<dbReference type="AlphaFoldDB" id="R4S042"/>